<organism evidence="2 3">
    <name type="scientific">Adineta ricciae</name>
    <name type="common">Rotifer</name>
    <dbReference type="NCBI Taxonomy" id="249248"/>
    <lineage>
        <taxon>Eukaryota</taxon>
        <taxon>Metazoa</taxon>
        <taxon>Spiralia</taxon>
        <taxon>Gnathifera</taxon>
        <taxon>Rotifera</taxon>
        <taxon>Eurotatoria</taxon>
        <taxon>Bdelloidea</taxon>
        <taxon>Adinetida</taxon>
        <taxon>Adinetidae</taxon>
        <taxon>Adineta</taxon>
    </lineage>
</organism>
<protein>
    <submittedName>
        <fullName evidence="2">Uncharacterized protein</fullName>
    </submittedName>
</protein>
<sequence length="343" mass="40338">MKISVLVTLIVLPMLTSIGLYFYAFLNTRWSYLDEDLIDQHSLLQERQRVQSNDVPNRLPLQMKPTRYVFRSYYGLFGYCLDFRWINLLTPKLAPTASEQQFRTNSTLTCQRCHDPKNQCPGTDCCMVRCNNIPDCPSYYDEKDCNRPYNQTRYYWPQGNCMWQSTWLGNHELQSYLSSYETSPQGSHYYTKRIRYFVMFLLFLAAPLLTFLALLILFCISCVERFYSIPFAFVSFMSLASFLSGAGALGIFLYEWVHERFYRPDYTYEFKDDALIRSLNPWLIQVERFGLPFWLIIAAVGATLFTTILSCCFCCGLQSEKSKLRFHVDNDVYEIVQMTPYDE</sequence>
<dbReference type="Gene3D" id="1.20.140.150">
    <property type="match status" value="1"/>
</dbReference>
<comment type="caution">
    <text evidence="2">The sequence shown here is derived from an EMBL/GenBank/DDBJ whole genome shotgun (WGS) entry which is preliminary data.</text>
</comment>
<gene>
    <name evidence="2" type="ORF">XAT740_LOCUS3646</name>
</gene>
<keyword evidence="3" id="KW-1185">Reference proteome</keyword>
<feature type="transmembrane region" description="Helical" evidence="1">
    <location>
        <begin position="196"/>
        <end position="219"/>
    </location>
</feature>
<feature type="transmembrane region" description="Helical" evidence="1">
    <location>
        <begin position="6"/>
        <end position="26"/>
    </location>
</feature>
<feature type="transmembrane region" description="Helical" evidence="1">
    <location>
        <begin position="231"/>
        <end position="254"/>
    </location>
</feature>
<evidence type="ECO:0000313" key="2">
    <source>
        <dbReference type="EMBL" id="CAF0814668.1"/>
    </source>
</evidence>
<keyword evidence="1" id="KW-1133">Transmembrane helix</keyword>
<evidence type="ECO:0000256" key="1">
    <source>
        <dbReference type="SAM" id="Phobius"/>
    </source>
</evidence>
<feature type="transmembrane region" description="Helical" evidence="1">
    <location>
        <begin position="291"/>
        <end position="317"/>
    </location>
</feature>
<proteinExistence type="predicted"/>
<name>A0A813TQJ0_ADIRI</name>
<dbReference type="AlphaFoldDB" id="A0A813TQJ0"/>
<evidence type="ECO:0000313" key="3">
    <source>
        <dbReference type="Proteomes" id="UP000663828"/>
    </source>
</evidence>
<keyword evidence="1" id="KW-0812">Transmembrane</keyword>
<dbReference type="Proteomes" id="UP000663828">
    <property type="component" value="Unassembled WGS sequence"/>
</dbReference>
<keyword evidence="1" id="KW-0472">Membrane</keyword>
<reference evidence="2" key="1">
    <citation type="submission" date="2021-02" db="EMBL/GenBank/DDBJ databases">
        <authorList>
            <person name="Nowell W R."/>
        </authorList>
    </citation>
    <scope>NUCLEOTIDE SEQUENCE</scope>
</reference>
<dbReference type="EMBL" id="CAJNOR010000141">
    <property type="protein sequence ID" value="CAF0814668.1"/>
    <property type="molecule type" value="Genomic_DNA"/>
</dbReference>
<accession>A0A813TQJ0</accession>